<dbReference type="PANTHER" id="PTHR21032">
    <property type="entry name" value="G PATCH DOMAIN-CONTAINING PROTEIN 11"/>
    <property type="match status" value="1"/>
</dbReference>
<feature type="domain" description="G-patch" evidence="2">
    <location>
        <begin position="75"/>
        <end position="130"/>
    </location>
</feature>
<sequence length="322" mass="37502">MASDSKPEAADEEDDYLTMIFEEPDTNAKKETLTQKKRRLARQAEERSRPKSKAQLAEEERAKREAALNNSDLDKSSKGFKMMAALGYKPGGALGKDNSSNGVSAPDTRLREPIGVEMKEDRGGIGADSEKKRKFREEVERKADSEKRQKVDADEFRIRQQQEREEKRREGQYYGAMKVAERLEEEELSSESTAKPTNSRPLSSYNVLWRGLVKKRLLNERERRMRYDMDQSLSRLPTYDDPDEEKVDQIALSRKSQVEEVDLELDQEDKELEEFEALESHEKLDKLVLFLRDQWHYCFWCKFRYPDAEIEGCPGTTEEDHD</sequence>
<reference evidence="3 4" key="1">
    <citation type="submission" date="2022-12" db="EMBL/GenBank/DDBJ databases">
        <title>Genomic features and morphological characterization of a novel Knufia sp. strain isolated from spacecraft assembly facility.</title>
        <authorList>
            <person name="Teixeira M."/>
            <person name="Chander A.M."/>
            <person name="Stajich J.E."/>
            <person name="Venkateswaran K."/>
        </authorList>
    </citation>
    <scope>NUCLEOTIDE SEQUENCE [LARGE SCALE GENOMIC DNA]</scope>
    <source>
        <strain evidence="3 4">FJI-L2-BK-P2</strain>
    </source>
</reference>
<dbReference type="GO" id="GO:0003676">
    <property type="term" value="F:nucleic acid binding"/>
    <property type="evidence" value="ECO:0007669"/>
    <property type="project" value="InterPro"/>
</dbReference>
<dbReference type="Pfam" id="PF13821">
    <property type="entry name" value="DUF4187"/>
    <property type="match status" value="1"/>
</dbReference>
<keyword evidence="4" id="KW-1185">Reference proteome</keyword>
<feature type="region of interest" description="Disordered" evidence="1">
    <location>
        <begin position="1"/>
        <end position="77"/>
    </location>
</feature>
<dbReference type="InterPro" id="IPR000467">
    <property type="entry name" value="G_patch_dom"/>
</dbReference>
<evidence type="ECO:0000313" key="4">
    <source>
        <dbReference type="Proteomes" id="UP001316803"/>
    </source>
</evidence>
<dbReference type="PANTHER" id="PTHR21032:SF0">
    <property type="entry name" value="G PATCH DOMAIN-CONTAINING PROTEIN 11"/>
    <property type="match status" value="1"/>
</dbReference>
<dbReference type="AlphaFoldDB" id="A0AAN8I2B6"/>
<evidence type="ECO:0000256" key="1">
    <source>
        <dbReference type="SAM" id="MobiDB-lite"/>
    </source>
</evidence>
<proteinExistence type="predicted"/>
<dbReference type="EMBL" id="JAKLMC020000023">
    <property type="protein sequence ID" value="KAK5950972.1"/>
    <property type="molecule type" value="Genomic_DNA"/>
</dbReference>
<evidence type="ECO:0000259" key="2">
    <source>
        <dbReference type="PROSITE" id="PS50174"/>
    </source>
</evidence>
<dbReference type="InterPro" id="IPR039249">
    <property type="entry name" value="GPATCH11"/>
</dbReference>
<protein>
    <recommendedName>
        <fullName evidence="2">G-patch domain-containing protein</fullName>
    </recommendedName>
</protein>
<dbReference type="GO" id="GO:0000776">
    <property type="term" value="C:kinetochore"/>
    <property type="evidence" value="ECO:0007669"/>
    <property type="project" value="TreeGrafter"/>
</dbReference>
<feature type="region of interest" description="Disordered" evidence="1">
    <location>
        <begin position="89"/>
        <end position="175"/>
    </location>
</feature>
<evidence type="ECO:0000313" key="3">
    <source>
        <dbReference type="EMBL" id="KAK5950972.1"/>
    </source>
</evidence>
<comment type="caution">
    <text evidence="3">The sequence shown here is derived from an EMBL/GenBank/DDBJ whole genome shotgun (WGS) entry which is preliminary data.</text>
</comment>
<dbReference type="SMART" id="SM01173">
    <property type="entry name" value="DUF4187"/>
    <property type="match status" value="1"/>
</dbReference>
<organism evidence="3 4">
    <name type="scientific">Knufia fluminis</name>
    <dbReference type="NCBI Taxonomy" id="191047"/>
    <lineage>
        <taxon>Eukaryota</taxon>
        <taxon>Fungi</taxon>
        <taxon>Dikarya</taxon>
        <taxon>Ascomycota</taxon>
        <taxon>Pezizomycotina</taxon>
        <taxon>Eurotiomycetes</taxon>
        <taxon>Chaetothyriomycetidae</taxon>
        <taxon>Chaetothyriales</taxon>
        <taxon>Trichomeriaceae</taxon>
        <taxon>Knufia</taxon>
    </lineage>
</organism>
<accession>A0AAN8I2B6</accession>
<dbReference type="Proteomes" id="UP001316803">
    <property type="component" value="Unassembled WGS sequence"/>
</dbReference>
<dbReference type="InterPro" id="IPR025239">
    <property type="entry name" value="DUF4187"/>
</dbReference>
<dbReference type="SMART" id="SM00443">
    <property type="entry name" value="G_patch"/>
    <property type="match status" value="1"/>
</dbReference>
<feature type="compositionally biased region" description="Basic and acidic residues" evidence="1">
    <location>
        <begin position="56"/>
        <end position="77"/>
    </location>
</feature>
<feature type="compositionally biased region" description="Basic and acidic residues" evidence="1">
    <location>
        <begin position="108"/>
        <end position="171"/>
    </location>
</feature>
<dbReference type="Pfam" id="PF01585">
    <property type="entry name" value="G-patch"/>
    <property type="match status" value="1"/>
</dbReference>
<name>A0AAN8I2B6_9EURO</name>
<dbReference type="PROSITE" id="PS50174">
    <property type="entry name" value="G_PATCH"/>
    <property type="match status" value="1"/>
</dbReference>
<gene>
    <name evidence="3" type="ORF">OHC33_008044</name>
</gene>